<dbReference type="STRING" id="98765.A0A2R6P1W7"/>
<evidence type="ECO:0000256" key="6">
    <source>
        <dbReference type="SAM" id="Phobius"/>
    </source>
</evidence>
<dbReference type="Proteomes" id="UP000186601">
    <property type="component" value="Unassembled WGS sequence"/>
</dbReference>
<proteinExistence type="inferred from homology"/>
<evidence type="ECO:0000313" key="7">
    <source>
        <dbReference type="EMBL" id="PSR83801.1"/>
    </source>
</evidence>
<dbReference type="PANTHER" id="PTHR31123">
    <property type="entry name" value="ACCUMULATION OF DYADS PROTEIN 2-RELATED"/>
    <property type="match status" value="1"/>
</dbReference>
<comment type="subcellular location">
    <subcellularLocation>
        <location evidence="1">Membrane</location>
        <topology evidence="1">Multi-pass membrane protein</topology>
    </subcellularLocation>
</comment>
<organism evidence="7 8">
    <name type="scientific">Hermanssonia centrifuga</name>
    <dbReference type="NCBI Taxonomy" id="98765"/>
    <lineage>
        <taxon>Eukaryota</taxon>
        <taxon>Fungi</taxon>
        <taxon>Dikarya</taxon>
        <taxon>Basidiomycota</taxon>
        <taxon>Agaricomycotina</taxon>
        <taxon>Agaricomycetes</taxon>
        <taxon>Polyporales</taxon>
        <taxon>Meruliaceae</taxon>
        <taxon>Hermanssonia</taxon>
    </lineage>
</organism>
<dbReference type="InterPro" id="IPR051633">
    <property type="entry name" value="AceTr"/>
</dbReference>
<feature type="transmembrane region" description="Helical" evidence="6">
    <location>
        <begin position="174"/>
        <end position="191"/>
    </location>
</feature>
<feature type="transmembrane region" description="Helical" evidence="6">
    <location>
        <begin position="108"/>
        <end position="129"/>
    </location>
</feature>
<dbReference type="AlphaFoldDB" id="A0A2R6P1W7"/>
<evidence type="ECO:0000256" key="5">
    <source>
        <dbReference type="ARBA" id="ARBA00023136"/>
    </source>
</evidence>
<keyword evidence="3 6" id="KW-0812">Transmembrane</keyword>
<evidence type="ECO:0000313" key="8">
    <source>
        <dbReference type="Proteomes" id="UP000186601"/>
    </source>
</evidence>
<evidence type="ECO:0000256" key="4">
    <source>
        <dbReference type="ARBA" id="ARBA00022989"/>
    </source>
</evidence>
<accession>A0A2R6P1W7</accession>
<dbReference type="Pfam" id="PF01184">
    <property type="entry name" value="Gpr1_Fun34_YaaH"/>
    <property type="match status" value="1"/>
</dbReference>
<dbReference type="OrthoDB" id="3648309at2759"/>
<name>A0A2R6P1W7_9APHY</name>
<dbReference type="NCBIfam" id="NF038013">
    <property type="entry name" value="AceTr_1"/>
    <property type="match status" value="1"/>
</dbReference>
<evidence type="ECO:0008006" key="9">
    <source>
        <dbReference type="Google" id="ProtNLM"/>
    </source>
</evidence>
<dbReference type="GO" id="GO:0015123">
    <property type="term" value="F:acetate transmembrane transporter activity"/>
    <property type="evidence" value="ECO:0007669"/>
    <property type="project" value="TreeGrafter"/>
</dbReference>
<reference evidence="7 8" key="1">
    <citation type="submission" date="2018-02" db="EMBL/GenBank/DDBJ databases">
        <title>Genome sequence of the basidiomycete white-rot fungus Phlebia centrifuga.</title>
        <authorList>
            <person name="Granchi Z."/>
            <person name="Peng M."/>
            <person name="de Vries R.P."/>
            <person name="Hilden K."/>
            <person name="Makela M.R."/>
            <person name="Grigoriev I."/>
            <person name="Riley R."/>
        </authorList>
    </citation>
    <scope>NUCLEOTIDE SEQUENCE [LARGE SCALE GENOMIC DNA]</scope>
    <source>
        <strain evidence="7 8">FBCC195</strain>
    </source>
</reference>
<evidence type="ECO:0000256" key="1">
    <source>
        <dbReference type="ARBA" id="ARBA00004141"/>
    </source>
</evidence>
<comment type="similarity">
    <text evidence="2">Belongs to the acetate uptake transporter (AceTr) (TC 2.A.96) family.</text>
</comment>
<feature type="transmembrane region" description="Helical" evidence="6">
    <location>
        <begin position="203"/>
        <end position="225"/>
    </location>
</feature>
<dbReference type="PANTHER" id="PTHR31123:SF1">
    <property type="entry name" value="ACCUMULATION OF DYADS PROTEIN 2-RELATED"/>
    <property type="match status" value="1"/>
</dbReference>
<protein>
    <recommendedName>
        <fullName evidence="9">Gpr1 family protein</fullName>
    </recommendedName>
</protein>
<comment type="caution">
    <text evidence="7">The sequence shown here is derived from an EMBL/GenBank/DDBJ whole genome shotgun (WGS) entry which is preliminary data.</text>
</comment>
<feature type="transmembrane region" description="Helical" evidence="6">
    <location>
        <begin position="82"/>
        <end position="101"/>
    </location>
</feature>
<evidence type="ECO:0000256" key="2">
    <source>
        <dbReference type="ARBA" id="ARBA00005587"/>
    </source>
</evidence>
<dbReference type="InterPro" id="IPR000791">
    <property type="entry name" value="Gpr1/Fun34/SatP-like"/>
</dbReference>
<evidence type="ECO:0000256" key="3">
    <source>
        <dbReference type="ARBA" id="ARBA00022692"/>
    </source>
</evidence>
<feature type="transmembrane region" description="Helical" evidence="6">
    <location>
        <begin position="51"/>
        <end position="70"/>
    </location>
</feature>
<dbReference type="GO" id="GO:0005886">
    <property type="term" value="C:plasma membrane"/>
    <property type="evidence" value="ECO:0007669"/>
    <property type="project" value="TreeGrafter"/>
</dbReference>
<keyword evidence="8" id="KW-1185">Reference proteome</keyword>
<keyword evidence="4 6" id="KW-1133">Transmembrane helix</keyword>
<feature type="transmembrane region" description="Helical" evidence="6">
    <location>
        <begin position="149"/>
        <end position="167"/>
    </location>
</feature>
<keyword evidence="5 6" id="KW-0472">Membrane</keyword>
<dbReference type="EMBL" id="MLYV02000551">
    <property type="protein sequence ID" value="PSR83801.1"/>
    <property type="molecule type" value="Genomic_DNA"/>
</dbReference>
<sequence length="243" mass="25925">MSHLEKAENGSEGVPSLVNAQQPLRVPSRRLGNPGPLCVLSTITTLIGTNVYLRSGLFSFASTTLILSLYNTGVRGIDTPNVVVGMALFVGGLVQLLAGMWEFACGNTFGATAFSSYGGFWMSFATIYIPGSNITAAYANGPSAELDSALGIYLITWFAITFLLLIASLRRNMGLIALFFFLTITFMLLAISKFMDNAAVNKAGGGFGVVTALIAYYVGLAELLVRDESWLVLPLGVIAKRID</sequence>
<gene>
    <name evidence="7" type="ORF">PHLCEN_2v5615</name>
</gene>